<dbReference type="EMBL" id="SEHH01000020">
    <property type="protein sequence ID" value="TBX50865.1"/>
    <property type="molecule type" value="Genomic_DNA"/>
</dbReference>
<organism evidence="1 2">
    <name type="scientific">Lactiplantibacillus paraplantarum</name>
    <dbReference type="NCBI Taxonomy" id="60520"/>
    <lineage>
        <taxon>Bacteria</taxon>
        <taxon>Bacillati</taxon>
        <taxon>Bacillota</taxon>
        <taxon>Bacilli</taxon>
        <taxon>Lactobacillales</taxon>
        <taxon>Lactobacillaceae</taxon>
        <taxon>Lactiplantibacillus</taxon>
    </lineage>
</organism>
<sequence>MIIKINNGYQVEAQKYNNWALQRVTDSKGGRLTDKLGKPTPKTIGYYPDLSLALKAFYTQRLIDDNEALKIDEYLILLDKTNRELSKKLDSLNVGGDDDESLS</sequence>
<dbReference type="Proteomes" id="UP000292648">
    <property type="component" value="Unassembled WGS sequence"/>
</dbReference>
<gene>
    <name evidence="1" type="ORF">EUZ87_02600</name>
</gene>
<comment type="caution">
    <text evidence="1">The sequence shown here is derived from an EMBL/GenBank/DDBJ whole genome shotgun (WGS) entry which is preliminary data.</text>
</comment>
<dbReference type="AlphaFoldDB" id="A0A4Q9Y3S6"/>
<name>A0A4Q9Y3S6_9LACO</name>
<evidence type="ECO:0000313" key="2">
    <source>
        <dbReference type="Proteomes" id="UP000292648"/>
    </source>
</evidence>
<accession>A0A4Q9Y3S6</accession>
<proteinExistence type="predicted"/>
<reference evidence="1 2" key="1">
    <citation type="submission" date="2019-01" db="EMBL/GenBank/DDBJ databases">
        <title>Draft genome sequence of Lactobacillus paraplantarum OSY-TC318, a Producer of the novel lantibiotic Paraplantaracin TC318.</title>
        <authorList>
            <person name="Hussein W.E."/>
            <person name="Huang E."/>
            <person name="Yousef A.E."/>
        </authorList>
    </citation>
    <scope>NUCLEOTIDE SEQUENCE [LARGE SCALE GENOMIC DNA]</scope>
    <source>
        <strain evidence="1 2">OSY-TC318</strain>
    </source>
</reference>
<evidence type="ECO:0000313" key="1">
    <source>
        <dbReference type="EMBL" id="TBX50865.1"/>
    </source>
</evidence>
<protein>
    <submittedName>
        <fullName evidence="1">Uncharacterized protein</fullName>
    </submittedName>
</protein>